<dbReference type="SUPFAM" id="SSF51306">
    <property type="entry name" value="LexA/Signal peptidase"/>
    <property type="match status" value="1"/>
</dbReference>
<dbReference type="Proteomes" id="UP000017813">
    <property type="component" value="Unassembled WGS sequence"/>
</dbReference>
<dbReference type="Gene3D" id="2.10.109.10">
    <property type="entry name" value="Umud Fragment, subunit A"/>
    <property type="match status" value="1"/>
</dbReference>
<organism evidence="5 6">
    <name type="scientific">Simonsiella muelleri ATCC 29453</name>
    <dbReference type="NCBI Taxonomy" id="641147"/>
    <lineage>
        <taxon>Bacteria</taxon>
        <taxon>Pseudomonadati</taxon>
        <taxon>Pseudomonadota</taxon>
        <taxon>Betaproteobacteria</taxon>
        <taxon>Neisseriales</taxon>
        <taxon>Neisseriaceae</taxon>
        <taxon>Simonsiella</taxon>
    </lineage>
</organism>
<reference evidence="5 6" key="1">
    <citation type="submission" date="2010-03" db="EMBL/GenBank/DDBJ databases">
        <authorList>
            <consortium name="The Broad Institute Genome Sequencing Platform"/>
            <person name="Ward D."/>
            <person name="Earl A."/>
            <person name="Feldgarden M."/>
            <person name="Gevers D."/>
            <person name="Young S."/>
            <person name="Zeng Q."/>
            <person name="Koehrsen M."/>
            <person name="Alvarado L."/>
            <person name="Berlin A.M."/>
            <person name="Borenstein D."/>
            <person name="Chapman S.B."/>
            <person name="Chen Z."/>
            <person name="Engels R."/>
            <person name="Freedman E."/>
            <person name="Gellesch M."/>
            <person name="Goldberg J."/>
            <person name="Griggs A."/>
            <person name="Gujja S."/>
            <person name="Heilman E.R."/>
            <person name="Heiman D.I."/>
            <person name="Hepburn T.A."/>
            <person name="Howarth C."/>
            <person name="Jen D."/>
            <person name="Larson L."/>
            <person name="Mehta T."/>
            <person name="Park D."/>
            <person name="Pearson M."/>
            <person name="Richards J."/>
            <person name="Roberts A."/>
            <person name="Saif S."/>
            <person name="Shea T.D."/>
            <person name="Shenoy N."/>
            <person name="Sisk P."/>
            <person name="Stolte C."/>
            <person name="Sykes S.N."/>
            <person name="Walk T."/>
            <person name="White J."/>
            <person name="Yandava C."/>
            <person name="Izard J."/>
            <person name="Baranova O.V."/>
            <person name="Blanton J.M."/>
            <person name="Tanner A.C."/>
            <person name="Dewhirst F."/>
            <person name="Haas B."/>
            <person name="Nusbaum C."/>
            <person name="Birren B."/>
        </authorList>
    </citation>
    <scope>NUCLEOTIDE SEQUENCE [LARGE SCALE GENOMIC DNA]</scope>
    <source>
        <strain evidence="5 6">ATCC 29453</strain>
    </source>
</reference>
<evidence type="ECO:0000256" key="2">
    <source>
        <dbReference type="ARBA" id="ARBA00023125"/>
    </source>
</evidence>
<dbReference type="InterPro" id="IPR039418">
    <property type="entry name" value="LexA-like"/>
</dbReference>
<dbReference type="eggNOG" id="COG2932">
    <property type="taxonomic scope" value="Bacteria"/>
</dbReference>
<keyword evidence="2" id="KW-0238">DNA-binding</keyword>
<dbReference type="RefSeq" id="WP_002642978.1">
    <property type="nucleotide sequence ID" value="NZ_CP019448.1"/>
</dbReference>
<dbReference type="HOGENOM" id="CLU_1377327_0_0_4"/>
<dbReference type="GO" id="GO:0003677">
    <property type="term" value="F:DNA binding"/>
    <property type="evidence" value="ECO:0007669"/>
    <property type="project" value="UniProtKB-KW"/>
</dbReference>
<evidence type="ECO:0000313" key="5">
    <source>
        <dbReference type="EMBL" id="EFG30073.1"/>
    </source>
</evidence>
<evidence type="ECO:0000256" key="3">
    <source>
        <dbReference type="ARBA" id="ARBA00023163"/>
    </source>
</evidence>
<dbReference type="OrthoDB" id="8613261at2"/>
<dbReference type="STRING" id="641147.HMPREF9021_02067"/>
<dbReference type="PANTHER" id="PTHR40661:SF3">
    <property type="entry name" value="FELS-1 PROPHAGE TRANSCRIPTIONAL REGULATOR"/>
    <property type="match status" value="1"/>
</dbReference>
<name>V9H5H0_9NEIS</name>
<gene>
    <name evidence="5" type="ORF">HMPREF9021_02067</name>
</gene>
<feature type="domain" description="Peptidase S24/S26A/S26B/S26C" evidence="4">
    <location>
        <begin position="101"/>
        <end position="190"/>
    </location>
</feature>
<dbReference type="KEGG" id="smur:BWP33_03710"/>
<dbReference type="CDD" id="cd06529">
    <property type="entry name" value="S24_LexA-like"/>
    <property type="match status" value="1"/>
</dbReference>
<sequence length="198" mass="22042">MHDTTARLYQAAAQLRQIHDIAELALALAVSQQTLRNWEQKGLSKKGFQEAKQVFGLSIKWLESGDGDMLERLPEKFSEPSIVPTHNLDLTQFALQRLGLANKHIITQIVNNDNMLNTLSIGDIVLIDTTIQQYIGSGIYAITTPNGNMIYRINTFQNGFLMLIHDNPAYPPEIVRPDELGSLNITGRVVGKYGVVAL</sequence>
<dbReference type="EMBL" id="ADCY02000062">
    <property type="protein sequence ID" value="EFG30073.1"/>
    <property type="molecule type" value="Genomic_DNA"/>
</dbReference>
<protein>
    <recommendedName>
        <fullName evidence="4">Peptidase S24/S26A/S26B/S26C domain-containing protein</fullName>
    </recommendedName>
</protein>
<dbReference type="AlphaFoldDB" id="V9H5H0"/>
<proteinExistence type="predicted"/>
<keyword evidence="1" id="KW-0805">Transcription regulation</keyword>
<keyword evidence="3" id="KW-0804">Transcription</keyword>
<evidence type="ECO:0000313" key="6">
    <source>
        <dbReference type="Proteomes" id="UP000017813"/>
    </source>
</evidence>
<dbReference type="Gene3D" id="1.10.260.40">
    <property type="entry name" value="lambda repressor-like DNA-binding domains"/>
    <property type="match status" value="1"/>
</dbReference>
<keyword evidence="6" id="KW-1185">Reference proteome</keyword>
<accession>V9H5H0</accession>
<dbReference type="Pfam" id="PF00717">
    <property type="entry name" value="Peptidase_S24"/>
    <property type="match status" value="1"/>
</dbReference>
<dbReference type="PANTHER" id="PTHR40661">
    <property type="match status" value="1"/>
</dbReference>
<dbReference type="InterPro" id="IPR010982">
    <property type="entry name" value="Lambda_DNA-bd_dom_sf"/>
</dbReference>
<dbReference type="InterPro" id="IPR015927">
    <property type="entry name" value="Peptidase_S24_S26A/B/C"/>
</dbReference>
<reference evidence="5 6" key="2">
    <citation type="submission" date="2011-10" db="EMBL/GenBank/DDBJ databases">
        <title>The Genome Sequence of Simonsiella muelleri ATCC 29453.</title>
        <authorList>
            <consortium name="The Broad Institute Genome Sequencing Platform"/>
            <consortium name="The Broad Institute Genome Sequencing Center for Infectious Disease"/>
            <person name="Earl A."/>
            <person name="Ward D."/>
            <person name="Feldgarden M."/>
            <person name="Gevers D."/>
            <person name="Izard J."/>
            <person name="Baranova O.V."/>
            <person name="Blanton J.M."/>
            <person name="Tanner A.C."/>
            <person name="Dewhirst F."/>
            <person name="Young S.K."/>
            <person name="Zeng Q."/>
            <person name="Gargeya S."/>
            <person name="Fitzgerald M."/>
            <person name="Haas B."/>
            <person name="Abouelleil A."/>
            <person name="Alvarado L."/>
            <person name="Arachchi H.M."/>
            <person name="Berlin A."/>
            <person name="Brown A."/>
            <person name="Chapman S.B."/>
            <person name="Chen Z."/>
            <person name="Dunbar C."/>
            <person name="Freedman E."/>
            <person name="Gearin G."/>
            <person name="Goldberg J."/>
            <person name="Griggs A."/>
            <person name="Gujja S."/>
            <person name="Heiman D."/>
            <person name="Howarth C."/>
            <person name="Larson L."/>
            <person name="Lui A."/>
            <person name="MacDonald P.J.P."/>
            <person name="Montmayeur A."/>
            <person name="Murphy C."/>
            <person name="Neiman D."/>
            <person name="Pearson M."/>
            <person name="Priest M."/>
            <person name="Roberts A."/>
            <person name="Saif S."/>
            <person name="Shea T."/>
            <person name="Shenoy N."/>
            <person name="Sisk P."/>
            <person name="Stolte C."/>
            <person name="Sykes S."/>
            <person name="Wortman J."/>
            <person name="Nusbaum C."/>
            <person name="Birren B."/>
        </authorList>
    </citation>
    <scope>NUCLEOTIDE SEQUENCE [LARGE SCALE GENOMIC DNA]</scope>
    <source>
        <strain evidence="5 6">ATCC 29453</strain>
    </source>
</reference>
<evidence type="ECO:0000256" key="1">
    <source>
        <dbReference type="ARBA" id="ARBA00023015"/>
    </source>
</evidence>
<dbReference type="InterPro" id="IPR036286">
    <property type="entry name" value="LexA/Signal_pep-like_sf"/>
</dbReference>
<evidence type="ECO:0000259" key="4">
    <source>
        <dbReference type="Pfam" id="PF00717"/>
    </source>
</evidence>
<comment type="caution">
    <text evidence="5">The sequence shown here is derived from an EMBL/GenBank/DDBJ whole genome shotgun (WGS) entry which is preliminary data.</text>
</comment>